<keyword evidence="3 6" id="KW-0812">Transmembrane</keyword>
<keyword evidence="9" id="KW-1185">Reference proteome</keyword>
<keyword evidence="4 6" id="KW-1133">Transmembrane helix</keyword>
<organism evidence="8 9">
    <name type="scientific">Gordonia oryzae</name>
    <dbReference type="NCBI Taxonomy" id="2487349"/>
    <lineage>
        <taxon>Bacteria</taxon>
        <taxon>Bacillati</taxon>
        <taxon>Actinomycetota</taxon>
        <taxon>Actinomycetes</taxon>
        <taxon>Mycobacteriales</taxon>
        <taxon>Gordoniaceae</taxon>
        <taxon>Gordonia</taxon>
    </lineage>
</organism>
<feature type="transmembrane region" description="Helical" evidence="6">
    <location>
        <begin position="21"/>
        <end position="41"/>
    </location>
</feature>
<evidence type="ECO:0000256" key="2">
    <source>
        <dbReference type="ARBA" id="ARBA00022475"/>
    </source>
</evidence>
<evidence type="ECO:0000313" key="9">
    <source>
        <dbReference type="Proteomes" id="UP000267536"/>
    </source>
</evidence>
<dbReference type="InterPro" id="IPR025937">
    <property type="entry name" value="PDGLE_dom"/>
</dbReference>
<comment type="caution">
    <text evidence="8">The sequence shown here is derived from an EMBL/GenBank/DDBJ whole genome shotgun (WGS) entry which is preliminary data.</text>
</comment>
<evidence type="ECO:0000256" key="5">
    <source>
        <dbReference type="ARBA" id="ARBA00023136"/>
    </source>
</evidence>
<proteinExistence type="predicted"/>
<dbReference type="RefSeq" id="WP_123931980.1">
    <property type="nucleotide sequence ID" value="NZ_JBPSDP010000013.1"/>
</dbReference>
<gene>
    <name evidence="8" type="ORF">EF294_16510</name>
</gene>
<sequence length="139" mass="14158">MTATGTTDDHGDRPPQVHHRTFLIAFGVVALLIAGLVSYLASSSPDGLDSTTLRGCETTEVDGAEQLTGDCIAQHATDHAMASSPLADYSFRGIGYTNGIAGVIGVAITLVIAAGLFWIIGGARRARTGVARSGAGSGD</sequence>
<dbReference type="AlphaFoldDB" id="A0A3N4GG05"/>
<keyword evidence="5 6" id="KW-0472">Membrane</keyword>
<evidence type="ECO:0000256" key="4">
    <source>
        <dbReference type="ARBA" id="ARBA00022989"/>
    </source>
</evidence>
<dbReference type="Pfam" id="PF13190">
    <property type="entry name" value="PDGLE"/>
    <property type="match status" value="1"/>
</dbReference>
<evidence type="ECO:0000256" key="1">
    <source>
        <dbReference type="ARBA" id="ARBA00004236"/>
    </source>
</evidence>
<reference evidence="8 9" key="1">
    <citation type="submission" date="2018-11" db="EMBL/GenBank/DDBJ databases">
        <title>Draft genome sequence of Gordonia sp. RS15-1S isolated from rice stems.</title>
        <authorList>
            <person name="Muangham S."/>
        </authorList>
    </citation>
    <scope>NUCLEOTIDE SEQUENCE [LARGE SCALE GENOMIC DNA]</scope>
    <source>
        <strain evidence="8 9">RS15-1S</strain>
    </source>
</reference>
<name>A0A3N4GG05_9ACTN</name>
<feature type="domain" description="PDGLE" evidence="7">
    <location>
        <begin position="20"/>
        <end position="120"/>
    </location>
</feature>
<dbReference type="Proteomes" id="UP000267536">
    <property type="component" value="Unassembled WGS sequence"/>
</dbReference>
<dbReference type="OrthoDB" id="4843785at2"/>
<evidence type="ECO:0000313" key="8">
    <source>
        <dbReference type="EMBL" id="RPA58011.1"/>
    </source>
</evidence>
<protein>
    <recommendedName>
        <fullName evidence="7">PDGLE domain-containing protein</fullName>
    </recommendedName>
</protein>
<accession>A0A3N4GG05</accession>
<dbReference type="GO" id="GO:0005886">
    <property type="term" value="C:plasma membrane"/>
    <property type="evidence" value="ECO:0007669"/>
    <property type="project" value="UniProtKB-SubCell"/>
</dbReference>
<keyword evidence="2" id="KW-1003">Cell membrane</keyword>
<evidence type="ECO:0000256" key="6">
    <source>
        <dbReference type="SAM" id="Phobius"/>
    </source>
</evidence>
<feature type="transmembrane region" description="Helical" evidence="6">
    <location>
        <begin position="99"/>
        <end position="120"/>
    </location>
</feature>
<evidence type="ECO:0000259" key="7">
    <source>
        <dbReference type="Pfam" id="PF13190"/>
    </source>
</evidence>
<evidence type="ECO:0000256" key="3">
    <source>
        <dbReference type="ARBA" id="ARBA00022692"/>
    </source>
</evidence>
<comment type="subcellular location">
    <subcellularLocation>
        <location evidence="1">Cell membrane</location>
    </subcellularLocation>
</comment>
<dbReference type="EMBL" id="RKMH01000013">
    <property type="protein sequence ID" value="RPA58011.1"/>
    <property type="molecule type" value="Genomic_DNA"/>
</dbReference>